<evidence type="ECO:0000313" key="1">
    <source>
        <dbReference type="EMBL" id="KTB61454.1"/>
    </source>
</evidence>
<dbReference type="Proteomes" id="UP000054197">
    <property type="component" value="Unassembled WGS sequence"/>
</dbReference>
<gene>
    <name evidence="1" type="ORF">AO063_19370</name>
</gene>
<comment type="caution">
    <text evidence="1">The sequence shown here is derived from an EMBL/GenBank/DDBJ whole genome shotgun (WGS) entry which is preliminary data.</text>
</comment>
<dbReference type="EMBL" id="LKEF01000034">
    <property type="protein sequence ID" value="KTB61454.1"/>
    <property type="molecule type" value="Genomic_DNA"/>
</dbReference>
<proteinExistence type="predicted"/>
<evidence type="ECO:0008006" key="3">
    <source>
        <dbReference type="Google" id="ProtNLM"/>
    </source>
</evidence>
<sequence length="334" mass="37982">MDHLHNSRLETDLQNSSMFKLAEHFHSLATGSTQVPSRPLTSHLRETIVDADVVAYHDQLVAEAGPLFSHFLASVPYILEEMARVGVALTRLSQARRTGPEQRFSFFEVDAFDGSNGRALAAHSAGLVQTLTCSPNRANQLAFDRFASPEHSLFYPESFFKVIPALLGSPPLVRFAEGFDYLYETAAFQFYTQDRDLQLSHVKPLLKPGGLAFFLEKVNHVDPQEYLRREALKDQDFKTRYFTAAEIEWKRLQMLDQMENGQVCMDVLVAALQRHFKYVFLLWNSTNFCEFVASDDLDHIEQFIDLLGPINQPRSFCFEHASLGKQTQKEAPNA</sequence>
<dbReference type="AlphaFoldDB" id="A0A0W0HKZ6"/>
<organism evidence="1 2">
    <name type="scientific">Pseudomonas fluorescens ICMP 11288</name>
    <dbReference type="NCBI Taxonomy" id="1198309"/>
    <lineage>
        <taxon>Bacteria</taxon>
        <taxon>Pseudomonadati</taxon>
        <taxon>Pseudomonadota</taxon>
        <taxon>Gammaproteobacteria</taxon>
        <taxon>Pseudomonadales</taxon>
        <taxon>Pseudomonadaceae</taxon>
        <taxon>Pseudomonas</taxon>
    </lineage>
</organism>
<reference evidence="1 2" key="1">
    <citation type="submission" date="2015-09" db="EMBL/GenBank/DDBJ databases">
        <title>Genome sequence of ICMP 11288.</title>
        <authorList>
            <person name="Visnovsky S."/>
            <person name="Lu A."/>
            <person name="Panda P."/>
            <person name="Pitman A."/>
        </authorList>
    </citation>
    <scope>NUCLEOTIDE SEQUENCE [LARGE SCALE GENOMIC DNA]</scope>
    <source>
        <strain evidence="1 2">ICMP 11288</strain>
    </source>
</reference>
<name>A0A0W0HKZ6_PSEFL</name>
<dbReference type="RefSeq" id="WP_058421368.1">
    <property type="nucleotide sequence ID" value="NZ_LKEF01000034.1"/>
</dbReference>
<evidence type="ECO:0000313" key="2">
    <source>
        <dbReference type="Proteomes" id="UP000054197"/>
    </source>
</evidence>
<accession>A0A0W0HKZ6</accession>
<protein>
    <recommendedName>
        <fullName evidence="3">Class I SAM-dependent methyltransferase</fullName>
    </recommendedName>
</protein>